<sequence length="832" mass="93581">MKRKQGIVFGFLVSLALGAGALADTRQLVVSTEGNDSNPGTVEEPVKTLYRARDLARELPRNQPISILVAGGDYYLDTPLVFTATDSGTQKAPVFWKAMDGETVRLVGGKPLTLKWEKHAGKIYKATVPEGIKIEQLFVNRHRQIMARYPNYDPESLYYCGSGATDERMKSWKNPETAYIHAMQKSSWGSGHAILKRDEQGELYEYMVSIDTTTRGDDARLNQEKRFAENVFEELDDSKEWFHDTQANLLYWQPEDGCDPNTARVEAIGNPHLIRFEGGQVAPVQFITFNGFTISGAAPTWKWTLDHLPNGGDFVVHRGGAITFEGAEDCTVENCSFIELGGNAVFINGYNRRVSVIDCLMQNIGANGVALCGAEETMRGDQFFKELDETLRDGNFVRKRWEKPEGWFKQPEDLTPGPKTENYPAECLVKGNLVTVSGEYEKQSAAVLLSMTRNNTISHNTVHKLPRAAICMNDCSWSGNVFEYNDLYDTVRETADHGPFNSWGKDRYWIWADHSGGHDKNPHAKENCLIDAMETNIIRHNRVSHPLDARHSHGIDLDDGSTNFRIYNNLTIGCGIKVREGFYRTVENNVMICVGRSVPTKNISFDQNEDVWRRNIVVNLNAPMFMTVTERTHLRESKQIDYNCFFYDGETARAYSKVREPGVNVNSIVADPMFVNPAEGDYRVKDDSPALKLGFKNFPMNDFGVTSPRLIQLLPKRTFPQLSGGTPLPKYKIKRNKKVHKFFGGTIRNMATEIEMSNVGIGEITGVLVVKAPENSSLYEAGFRNGDLIINLNEKKVHDTTDLFKYADLGEGAPLKVQIHDDSGLRIYTLEQ</sequence>
<reference evidence="2 3" key="1">
    <citation type="submission" date="2019-04" db="EMBL/GenBank/DDBJ databases">
        <authorList>
            <person name="Van Vliet M D."/>
        </authorList>
    </citation>
    <scope>NUCLEOTIDE SEQUENCE [LARGE SCALE GENOMIC DNA]</scope>
    <source>
        <strain evidence="2 3">F21</strain>
    </source>
</reference>
<feature type="chain" id="PRO_5025488584" description="PDZ domain-containing protein" evidence="1">
    <location>
        <begin position="24"/>
        <end position="832"/>
    </location>
</feature>
<dbReference type="InterPro" id="IPR006626">
    <property type="entry name" value="PbH1"/>
</dbReference>
<dbReference type="SUPFAM" id="SSF51126">
    <property type="entry name" value="Pectin lyase-like"/>
    <property type="match status" value="1"/>
</dbReference>
<dbReference type="AlphaFoldDB" id="A0A6C2UDM0"/>
<accession>A0A6C2UDM0</accession>
<name>A0A6C2UDM0_9BACT</name>
<evidence type="ECO:0000313" key="3">
    <source>
        <dbReference type="Proteomes" id="UP000346198"/>
    </source>
</evidence>
<dbReference type="Gene3D" id="2.30.42.10">
    <property type="match status" value="1"/>
</dbReference>
<dbReference type="Proteomes" id="UP000346198">
    <property type="component" value="Unassembled WGS sequence"/>
</dbReference>
<dbReference type="InterPro" id="IPR011050">
    <property type="entry name" value="Pectin_lyase_fold/virulence"/>
</dbReference>
<evidence type="ECO:0000256" key="1">
    <source>
        <dbReference type="SAM" id="SignalP"/>
    </source>
</evidence>
<gene>
    <name evidence="2" type="ORF">SCARR_00354</name>
</gene>
<keyword evidence="1" id="KW-0732">Signal</keyword>
<organism evidence="2 3">
    <name type="scientific">Pontiella sulfatireligans</name>
    <dbReference type="NCBI Taxonomy" id="2750658"/>
    <lineage>
        <taxon>Bacteria</taxon>
        <taxon>Pseudomonadati</taxon>
        <taxon>Kiritimatiellota</taxon>
        <taxon>Kiritimatiellia</taxon>
        <taxon>Kiritimatiellales</taxon>
        <taxon>Pontiellaceae</taxon>
        <taxon>Pontiella</taxon>
    </lineage>
</organism>
<dbReference type="SMART" id="SM00710">
    <property type="entry name" value="PbH1"/>
    <property type="match status" value="4"/>
</dbReference>
<dbReference type="SUPFAM" id="SSF50156">
    <property type="entry name" value="PDZ domain-like"/>
    <property type="match status" value="1"/>
</dbReference>
<feature type="signal peptide" evidence="1">
    <location>
        <begin position="1"/>
        <end position="23"/>
    </location>
</feature>
<protein>
    <recommendedName>
        <fullName evidence="4">PDZ domain-containing protein</fullName>
    </recommendedName>
</protein>
<dbReference type="InterPro" id="IPR036034">
    <property type="entry name" value="PDZ_sf"/>
</dbReference>
<dbReference type="RefSeq" id="WP_136059803.1">
    <property type="nucleotide sequence ID" value="NZ_CAAHFH010000001.1"/>
</dbReference>
<dbReference type="PANTHER" id="PTHR36453">
    <property type="entry name" value="SECRETED PROTEIN-RELATED"/>
    <property type="match status" value="1"/>
</dbReference>
<dbReference type="InterPro" id="IPR012334">
    <property type="entry name" value="Pectin_lyas_fold"/>
</dbReference>
<dbReference type="Gene3D" id="2.160.20.10">
    <property type="entry name" value="Single-stranded right-handed beta-helix, Pectin lyase-like"/>
    <property type="match status" value="2"/>
</dbReference>
<evidence type="ECO:0008006" key="4">
    <source>
        <dbReference type="Google" id="ProtNLM"/>
    </source>
</evidence>
<evidence type="ECO:0000313" key="2">
    <source>
        <dbReference type="EMBL" id="VGO18302.1"/>
    </source>
</evidence>
<keyword evidence="3" id="KW-1185">Reference proteome</keyword>
<dbReference type="EMBL" id="CAAHFH010000001">
    <property type="protein sequence ID" value="VGO18302.1"/>
    <property type="molecule type" value="Genomic_DNA"/>
</dbReference>
<proteinExistence type="predicted"/>
<dbReference type="PANTHER" id="PTHR36453:SF1">
    <property type="entry name" value="RIGHT HANDED BETA HELIX DOMAIN-CONTAINING PROTEIN"/>
    <property type="match status" value="1"/>
</dbReference>